<dbReference type="RefSeq" id="WP_081738257.1">
    <property type="nucleotide sequence ID" value="NZ_CAWOZU010000018.1"/>
</dbReference>
<dbReference type="SUPFAM" id="SSF50965">
    <property type="entry name" value="Galactose oxidase, central domain"/>
    <property type="match status" value="1"/>
</dbReference>
<comment type="caution">
    <text evidence="1">The sequence shown here is derived from an EMBL/GenBank/DDBJ whole genome shotgun (WGS) entry which is preliminary data.</text>
</comment>
<dbReference type="Gene3D" id="2.130.10.130">
    <property type="entry name" value="Integrin alpha, N-terminal"/>
    <property type="match status" value="1"/>
</dbReference>
<reference evidence="1 2" key="1">
    <citation type="journal article" date="2019" name="Nature">
        <title>A new antibiotic selectively kills Gram-negative pathogens.</title>
        <authorList>
            <person name="Imai Y."/>
            <person name="Meyer K.J."/>
            <person name="Iinishi A."/>
            <person name="Favre-Godal Q."/>
            <person name="Green R."/>
            <person name="Manuse S."/>
            <person name="Caboni M."/>
            <person name="Mori M."/>
            <person name="Niles S."/>
            <person name="Ghiglieri M."/>
            <person name="Honrao C."/>
            <person name="Ma X."/>
            <person name="Guo J.J."/>
            <person name="Makriyannis A."/>
            <person name="Linares-Otoya L."/>
            <person name="Boehringer N."/>
            <person name="Wuisan Z.G."/>
            <person name="Kaur H."/>
            <person name="Wu R."/>
            <person name="Mateus A."/>
            <person name="Typas A."/>
            <person name="Savitski M.M."/>
            <person name="Espinoza J.L."/>
            <person name="O'Rourke A."/>
            <person name="Nelson K.E."/>
            <person name="Hiller S."/>
            <person name="Noinaj N."/>
            <person name="Schaeberle T.F."/>
            <person name="D'Onofrio A."/>
            <person name="Lewis K."/>
        </authorList>
    </citation>
    <scope>NUCLEOTIDE SEQUENCE [LARGE SCALE GENOMIC DNA]</scope>
    <source>
        <strain evidence="1 2">HGB 1456</strain>
    </source>
</reference>
<organism evidence="1 2">
    <name type="scientific">Photorhabdus khanii</name>
    <dbReference type="NCBI Taxonomy" id="1004150"/>
    <lineage>
        <taxon>Bacteria</taxon>
        <taxon>Pseudomonadati</taxon>
        <taxon>Pseudomonadota</taxon>
        <taxon>Gammaproteobacteria</taxon>
        <taxon>Enterobacterales</taxon>
        <taxon>Morganellaceae</taxon>
        <taxon>Photorhabdus</taxon>
    </lineage>
</organism>
<evidence type="ECO:0000313" key="1">
    <source>
        <dbReference type="EMBL" id="MQL48686.1"/>
    </source>
</evidence>
<dbReference type="SUPFAM" id="SSF101908">
    <property type="entry name" value="Putative isomerase YbhE"/>
    <property type="match status" value="1"/>
</dbReference>
<dbReference type="EMBL" id="WHZZ01000003">
    <property type="protein sequence ID" value="MQL48686.1"/>
    <property type="molecule type" value="Genomic_DNA"/>
</dbReference>
<protein>
    <submittedName>
        <fullName evidence="1">Uncharacterized protein</fullName>
    </submittedName>
</protein>
<dbReference type="Proteomes" id="UP000481739">
    <property type="component" value="Unassembled WGS sequence"/>
</dbReference>
<dbReference type="PANTHER" id="PTHR36220">
    <property type="entry name" value="UNNAMED PRODUCT"/>
    <property type="match status" value="1"/>
</dbReference>
<dbReference type="InterPro" id="IPR028994">
    <property type="entry name" value="Integrin_alpha_N"/>
</dbReference>
<accession>A0A7C9KS45</accession>
<dbReference type="AlphaFoldDB" id="A0A7C9KS45"/>
<dbReference type="InterPro" id="IPR011043">
    <property type="entry name" value="Gal_Oxase/kelch_b-propeller"/>
</dbReference>
<dbReference type="PANTHER" id="PTHR36220:SF1">
    <property type="entry name" value="GAMMA TUBULIN COMPLEX COMPONENT C-TERMINAL DOMAIN-CONTAINING PROTEIN"/>
    <property type="match status" value="1"/>
</dbReference>
<evidence type="ECO:0000313" key="2">
    <source>
        <dbReference type="Proteomes" id="UP000481739"/>
    </source>
</evidence>
<proteinExistence type="predicted"/>
<sequence length="504" mass="54781">MTDKEISTVDSLKASFKSGVPPTPEAFSLLIDEAYKAYEIIDGDKGDGPTAGLERDDKGKLALNTHHSGGLNLEQRALALSLKPDGGFSFDGGRRLKLDANRQVQFADFFSLSRRERMEIAQLLGLKRSISTTMTRIVAPSPKENERFGTSVSLNAAGDCLVVGMGKVLYLYMCRRGEWWNTSTPIVFEADGDKYRSASWNVSLDAEGDNLAVGYLTDFRKMEVCVYTRTNGVWDTKSPIVFPLEDEYRHAGGVYASLSAAGDCLVVWGGVYTFYVYTRTNGIWDRESPIRLYFSSSGHGVAMICLSASGNCLAVHGTEVNYPSSPAINMVYVYTRTNGTWDESYIRFNPPEDSSPGFGKVFSLNAEGDRLAVGADDDSPIINGKVYLYTRTNGIWDTQNPIKFSAPASGVTYFGCAIKLNDAGNRLAVGAASRVYVYTYLNGKWNMKTPIEILDPSGNLDNVNGFGKAVSLNKLGTSLAVGAVLTKVGSAPEAGAVCIFDNVK</sequence>
<name>A0A7C9KS45_9GAMM</name>
<gene>
    <name evidence="1" type="ORF">GEA64_12230</name>
</gene>